<dbReference type="RefSeq" id="WP_012166456.1">
    <property type="nucleotide sequence ID" value="NC_009925.1"/>
</dbReference>
<accession>B0C8L7</accession>
<keyword evidence="1" id="KW-0547">Nucleotide-binding</keyword>
<dbReference type="Pfam" id="PF00071">
    <property type="entry name" value="Ras"/>
    <property type="match status" value="1"/>
</dbReference>
<dbReference type="GO" id="GO:0005525">
    <property type="term" value="F:GTP binding"/>
    <property type="evidence" value="ECO:0007669"/>
    <property type="project" value="UniProtKB-KW"/>
</dbReference>
<keyword evidence="2" id="KW-0342">GTP-binding</keyword>
<protein>
    <submittedName>
        <fullName evidence="3">GTP-binding domain protein, putative</fullName>
    </submittedName>
</protein>
<dbReference type="NCBIfam" id="TIGR00231">
    <property type="entry name" value="small_GTP"/>
    <property type="match status" value="1"/>
</dbReference>
<reference evidence="3 4" key="1">
    <citation type="journal article" date="2008" name="Proc. Natl. Acad. Sci. U.S.A.">
        <title>Niche adaptation and genome expansion in the chlorophyll d-producing cyanobacterium Acaryochloris marina.</title>
        <authorList>
            <person name="Swingley W.D."/>
            <person name="Chen M."/>
            <person name="Cheung P.C."/>
            <person name="Conrad A.L."/>
            <person name="Dejesa L.C."/>
            <person name="Hao J."/>
            <person name="Honchak B.M."/>
            <person name="Karbach L.E."/>
            <person name="Kurdoglu A."/>
            <person name="Lahiri S."/>
            <person name="Mastrian S.D."/>
            <person name="Miyashita H."/>
            <person name="Page L."/>
            <person name="Ramakrishna P."/>
            <person name="Satoh S."/>
            <person name="Sattley W.M."/>
            <person name="Shimada Y."/>
            <person name="Taylor H.L."/>
            <person name="Tomo T."/>
            <person name="Tsuchiya T."/>
            <person name="Wang Z.T."/>
            <person name="Raymond J."/>
            <person name="Mimuro M."/>
            <person name="Blankenship R.E."/>
            <person name="Touchman J.W."/>
        </authorList>
    </citation>
    <scope>NUCLEOTIDE SEQUENCE [LARGE SCALE GENOMIC DNA]</scope>
    <source>
        <strain evidence="4">MBIC 11017</strain>
    </source>
</reference>
<dbReference type="CDD" id="cd00154">
    <property type="entry name" value="Rab"/>
    <property type="match status" value="1"/>
</dbReference>
<dbReference type="AlphaFoldDB" id="B0C8L7"/>
<dbReference type="STRING" id="329726.AM1_6349"/>
<evidence type="ECO:0000256" key="2">
    <source>
        <dbReference type="ARBA" id="ARBA00023134"/>
    </source>
</evidence>
<dbReference type="SMART" id="SM00175">
    <property type="entry name" value="RAB"/>
    <property type="match status" value="1"/>
</dbReference>
<dbReference type="eggNOG" id="COG1100">
    <property type="taxonomic scope" value="Bacteria"/>
</dbReference>
<keyword evidence="4" id="KW-1185">Reference proteome</keyword>
<evidence type="ECO:0000313" key="4">
    <source>
        <dbReference type="Proteomes" id="UP000000268"/>
    </source>
</evidence>
<dbReference type="InterPro" id="IPR027417">
    <property type="entry name" value="P-loop_NTPase"/>
</dbReference>
<organism evidence="3 4">
    <name type="scientific">Acaryochloris marina (strain MBIC 11017)</name>
    <dbReference type="NCBI Taxonomy" id="329726"/>
    <lineage>
        <taxon>Bacteria</taxon>
        <taxon>Bacillati</taxon>
        <taxon>Cyanobacteriota</taxon>
        <taxon>Cyanophyceae</taxon>
        <taxon>Acaryochloridales</taxon>
        <taxon>Acaryochloridaceae</taxon>
        <taxon>Acaryochloris</taxon>
    </lineage>
</organism>
<gene>
    <name evidence="3" type="ordered locus">AM1_6349</name>
</gene>
<dbReference type="PANTHER" id="PTHR47978">
    <property type="match status" value="1"/>
</dbReference>
<dbReference type="SMART" id="SM00173">
    <property type="entry name" value="RAS"/>
    <property type="match status" value="1"/>
</dbReference>
<dbReference type="HOGENOM" id="CLU_041217_10_6_3"/>
<name>B0C8L7_ACAM1</name>
<dbReference type="SUPFAM" id="SSF52540">
    <property type="entry name" value="P-loop containing nucleoside triphosphate hydrolases"/>
    <property type="match status" value="1"/>
</dbReference>
<dbReference type="PROSITE" id="PS51419">
    <property type="entry name" value="RAB"/>
    <property type="match status" value="1"/>
</dbReference>
<evidence type="ECO:0000256" key="1">
    <source>
        <dbReference type="ARBA" id="ARBA00022741"/>
    </source>
</evidence>
<dbReference type="Gene3D" id="3.40.50.300">
    <property type="entry name" value="P-loop containing nucleotide triphosphate hydrolases"/>
    <property type="match status" value="1"/>
</dbReference>
<dbReference type="PRINTS" id="PR00449">
    <property type="entry name" value="RASTRNSFRMNG"/>
</dbReference>
<proteinExistence type="predicted"/>
<dbReference type="EMBL" id="CP000828">
    <property type="protein sequence ID" value="ABW31279.1"/>
    <property type="molecule type" value="Genomic_DNA"/>
</dbReference>
<evidence type="ECO:0000313" key="3">
    <source>
        <dbReference type="EMBL" id="ABW31279.1"/>
    </source>
</evidence>
<sequence length="160" mass="17853">MIKHKVVMLGMWGVGKTSLVQRFVNSIYDDRYHSTLGVKVDKKVILLGGEQVTLLLWDIAGAEDQFSVPLHYLHGASGYLIVIDGTRKASLECALELVRIVEENLGQIPYVPIINKSDLTWEVSLDEVIFHLGQGRRVFESSAKTGDQVEDAFLELARAL</sequence>
<dbReference type="KEGG" id="amr:AM1_6349"/>
<dbReference type="GO" id="GO:0003924">
    <property type="term" value="F:GTPase activity"/>
    <property type="evidence" value="ECO:0007669"/>
    <property type="project" value="InterPro"/>
</dbReference>
<dbReference type="InterPro" id="IPR001806">
    <property type="entry name" value="Small_GTPase"/>
</dbReference>
<dbReference type="Proteomes" id="UP000000268">
    <property type="component" value="Chromosome"/>
</dbReference>
<dbReference type="InterPro" id="IPR005225">
    <property type="entry name" value="Small_GTP-bd"/>
</dbReference>